<name>A0AAD9P703_RIDPI</name>
<gene>
    <name evidence="3" type="ORF">NP493_113g02037</name>
</gene>
<organism evidence="3 4">
    <name type="scientific">Ridgeia piscesae</name>
    <name type="common">Tubeworm</name>
    <dbReference type="NCBI Taxonomy" id="27915"/>
    <lineage>
        <taxon>Eukaryota</taxon>
        <taxon>Metazoa</taxon>
        <taxon>Spiralia</taxon>
        <taxon>Lophotrochozoa</taxon>
        <taxon>Annelida</taxon>
        <taxon>Polychaeta</taxon>
        <taxon>Sedentaria</taxon>
        <taxon>Canalipalpata</taxon>
        <taxon>Sabellida</taxon>
        <taxon>Siboglinidae</taxon>
        <taxon>Ridgeia</taxon>
    </lineage>
</organism>
<reference evidence="3" key="1">
    <citation type="journal article" date="2023" name="Mol. Biol. Evol.">
        <title>Third-Generation Sequencing Reveals the Adaptive Role of the Epigenome in Three Deep-Sea Polychaetes.</title>
        <authorList>
            <person name="Perez M."/>
            <person name="Aroh O."/>
            <person name="Sun Y."/>
            <person name="Lan Y."/>
            <person name="Juniper S.K."/>
            <person name="Young C.R."/>
            <person name="Angers B."/>
            <person name="Qian P.Y."/>
        </authorList>
    </citation>
    <scope>NUCLEOTIDE SEQUENCE</scope>
    <source>
        <strain evidence="3">R07B-5</strain>
    </source>
</reference>
<keyword evidence="4" id="KW-1185">Reference proteome</keyword>
<evidence type="ECO:0000313" key="3">
    <source>
        <dbReference type="EMBL" id="KAK2189212.1"/>
    </source>
</evidence>
<dbReference type="PANTHER" id="PTHR10913">
    <property type="entry name" value="FOLLISTATIN-RELATED"/>
    <property type="match status" value="1"/>
</dbReference>
<dbReference type="CDD" id="cd00104">
    <property type="entry name" value="KAZAL_FS"/>
    <property type="match status" value="1"/>
</dbReference>
<dbReference type="InterPro" id="IPR002350">
    <property type="entry name" value="Kazal_dom"/>
</dbReference>
<dbReference type="PANTHER" id="PTHR10913:SF81">
    <property type="entry name" value="KAZAL-LIKE DOMAIN-CONTAINING PROTEIN"/>
    <property type="match status" value="1"/>
</dbReference>
<dbReference type="EMBL" id="JAODUO010000112">
    <property type="protein sequence ID" value="KAK2189212.1"/>
    <property type="molecule type" value="Genomic_DNA"/>
</dbReference>
<dbReference type="GO" id="GO:0030154">
    <property type="term" value="P:cell differentiation"/>
    <property type="evidence" value="ECO:0007669"/>
    <property type="project" value="TreeGrafter"/>
</dbReference>
<dbReference type="Gene3D" id="3.30.60.30">
    <property type="match status" value="1"/>
</dbReference>
<dbReference type="Proteomes" id="UP001209878">
    <property type="component" value="Unassembled WGS sequence"/>
</dbReference>
<dbReference type="Pfam" id="PF07648">
    <property type="entry name" value="Kazal_2"/>
    <property type="match status" value="1"/>
</dbReference>
<dbReference type="InterPro" id="IPR036058">
    <property type="entry name" value="Kazal_dom_sf"/>
</dbReference>
<evidence type="ECO:0000256" key="1">
    <source>
        <dbReference type="ARBA" id="ARBA00023157"/>
    </source>
</evidence>
<accession>A0AAD9P703</accession>
<evidence type="ECO:0000259" key="2">
    <source>
        <dbReference type="PROSITE" id="PS51465"/>
    </source>
</evidence>
<comment type="caution">
    <text evidence="3">The sequence shown here is derived from an EMBL/GenBank/DDBJ whole genome shotgun (WGS) entry which is preliminary data.</text>
</comment>
<dbReference type="InterPro" id="IPR050653">
    <property type="entry name" value="Prot_Inhib_GrowthFact_Antg"/>
</dbReference>
<evidence type="ECO:0000313" key="4">
    <source>
        <dbReference type="Proteomes" id="UP001209878"/>
    </source>
</evidence>
<feature type="domain" description="Kazal-like" evidence="2">
    <location>
        <begin position="31"/>
        <end position="81"/>
    </location>
</feature>
<dbReference type="PROSITE" id="PS51465">
    <property type="entry name" value="KAZAL_2"/>
    <property type="match status" value="1"/>
</dbReference>
<dbReference type="GO" id="GO:0030510">
    <property type="term" value="P:regulation of BMP signaling pathway"/>
    <property type="evidence" value="ECO:0007669"/>
    <property type="project" value="TreeGrafter"/>
</dbReference>
<protein>
    <recommendedName>
        <fullName evidence="2">Kazal-like domain-containing protein</fullName>
    </recommendedName>
</protein>
<dbReference type="AlphaFoldDB" id="A0AAD9P703"/>
<dbReference type="SUPFAM" id="SSF100895">
    <property type="entry name" value="Kazal-type serine protease inhibitors"/>
    <property type="match status" value="1"/>
</dbReference>
<dbReference type="GO" id="GO:0005615">
    <property type="term" value="C:extracellular space"/>
    <property type="evidence" value="ECO:0007669"/>
    <property type="project" value="TreeGrafter"/>
</dbReference>
<proteinExistence type="predicted"/>
<keyword evidence="1" id="KW-1015">Disulfide bond</keyword>
<sequence length="107" mass="11444">MLLASMDPCENVFCHVGRVCQPDALGKGQCVCGDTAMCKGHHKVVCGSNGVYYPSHCELHRMACLTNAHISIDVTNQACEDALLEDKGRKRSSGLTDIGSVASLECM</sequence>